<reference evidence="3" key="1">
    <citation type="submission" date="2020-11" db="EMBL/GenBank/DDBJ databases">
        <title>Gallus gallus (Chicken) genome, bGalGal1, GRCg7b, maternal haplotype autosomes + Z &amp; W.</title>
        <authorList>
            <person name="Warren W."/>
            <person name="Formenti G."/>
            <person name="Fedrigo O."/>
            <person name="Haase B."/>
            <person name="Mountcastle J."/>
            <person name="Balacco J."/>
            <person name="Tracey A."/>
            <person name="Schneider V."/>
            <person name="Okimoto R."/>
            <person name="Cheng H."/>
            <person name="Hawken R."/>
            <person name="Howe K."/>
            <person name="Jarvis E.D."/>
        </authorList>
    </citation>
    <scope>NUCLEOTIDE SEQUENCE [LARGE SCALE GENOMIC DNA]</scope>
    <source>
        <strain evidence="3">Broiler</strain>
    </source>
</reference>
<dbReference type="FunCoup" id="A0A8V0ZJK3">
    <property type="interactions" value="593"/>
</dbReference>
<organism evidence="3 4">
    <name type="scientific">Gallus gallus</name>
    <name type="common">Chicken</name>
    <dbReference type="NCBI Taxonomy" id="9031"/>
    <lineage>
        <taxon>Eukaryota</taxon>
        <taxon>Metazoa</taxon>
        <taxon>Chordata</taxon>
        <taxon>Craniata</taxon>
        <taxon>Vertebrata</taxon>
        <taxon>Euteleostomi</taxon>
        <taxon>Archelosauria</taxon>
        <taxon>Archosauria</taxon>
        <taxon>Dinosauria</taxon>
        <taxon>Saurischia</taxon>
        <taxon>Theropoda</taxon>
        <taxon>Coelurosauria</taxon>
        <taxon>Aves</taxon>
        <taxon>Neognathae</taxon>
        <taxon>Galloanserae</taxon>
        <taxon>Galliformes</taxon>
        <taxon>Phasianidae</taxon>
        <taxon>Phasianinae</taxon>
        <taxon>Gallus</taxon>
    </lineage>
</organism>
<dbReference type="PANTHER" id="PTHR12184:SF1">
    <property type="entry name" value="UBIQUINOL-CYTOCHROME-C REDUCTASE COMPLEX ASSEMBLY FACTOR 1"/>
    <property type="match status" value="1"/>
</dbReference>
<name>A0A8V0ZJK3_CHICK</name>
<dbReference type="OrthoDB" id="4007at2759"/>
<dbReference type="GO" id="GO:0031410">
    <property type="term" value="C:cytoplasmic vesicle"/>
    <property type="evidence" value="ECO:0007669"/>
    <property type="project" value="Ensembl"/>
</dbReference>
<dbReference type="InterPro" id="IPR021150">
    <property type="entry name" value="Ubiq_cyt_c_chap"/>
</dbReference>
<dbReference type="AlphaFoldDB" id="A0A8V0ZJK3"/>
<dbReference type="Ensembl" id="ENSGALT00010051876.1">
    <property type="protein sequence ID" value="ENSGALP00010030950.1"/>
    <property type="gene ID" value="ENSGALG00010021404.1"/>
</dbReference>
<dbReference type="GeneTree" id="ENSGT00390000018118"/>
<comment type="similarity">
    <text evidence="1">Belongs to the CBP3 family.</text>
</comment>
<proteinExistence type="evidence at protein level"/>
<dbReference type="GO" id="GO:0005743">
    <property type="term" value="C:mitochondrial inner membrane"/>
    <property type="evidence" value="ECO:0007669"/>
    <property type="project" value="Ensembl"/>
</dbReference>
<evidence type="ECO:0000313" key="3">
    <source>
        <dbReference type="Ensembl" id="ENSGALP00010030950.1"/>
    </source>
</evidence>
<dbReference type="InterPro" id="IPR007129">
    <property type="entry name" value="Ubiqinol_cyt_c_chaperone_CPB3"/>
</dbReference>
<sequence length="302" mass="34172">MAALARAASCQAEVTQWVAACSGLLQTATVQGQCRRMLHGIFQRCKTGQFQLPKACGGLIEANGAKTHQNRLIYSTSKQLSAKDSVQTSEEKVGPFTRIIEAMGFTGPLKYSRWKIKVAALRMYTCCVEKTDYEEFFNRCQMPDTLNSWFLVAQLHVWMCLVRMKQEGRAGKYMCRYIVHCMWEDVEQRGKVMGGLKQQQAAKRSKTVCYSDKHAELKNEAWFSWMCWMLLLYSNLSLVCFVPPPDACKNYTGSCLVPFQGMLLPLFPTFYTCETHVPKLILLCRAVGAKCCPVLLKSQSMA</sequence>
<evidence type="ECO:0000313" key="4">
    <source>
        <dbReference type="Proteomes" id="UP000000539"/>
    </source>
</evidence>
<evidence type="ECO:0000259" key="2">
    <source>
        <dbReference type="Pfam" id="PF03981"/>
    </source>
</evidence>
<dbReference type="Proteomes" id="UP000000539">
    <property type="component" value="Chromosome 20"/>
</dbReference>
<dbReference type="PANTHER" id="PTHR12184">
    <property type="entry name" value="UBIQUINOL-CYTOCHROME C REDUCTASE COMPLEX ASSEMBLY FACTOR 1 FAMILY MEMBER"/>
    <property type="match status" value="1"/>
</dbReference>
<gene>
    <name evidence="3" type="primary">UQCC1</name>
</gene>
<reference evidence="3" key="2">
    <citation type="submission" date="2025-08" db="UniProtKB">
        <authorList>
            <consortium name="Ensembl"/>
        </authorList>
    </citation>
    <scope>IDENTIFICATION</scope>
    <source>
        <strain evidence="3">broiler</strain>
    </source>
</reference>
<protein>
    <submittedName>
        <fullName evidence="3">Ubiquinol-cytochrome c reductase complex assembly factor 1</fullName>
    </submittedName>
</protein>
<feature type="domain" description="Ubiquinol-cytochrome c chaperone" evidence="2">
    <location>
        <begin position="139"/>
        <end position="200"/>
    </location>
</feature>
<evidence type="ECO:0000256" key="1">
    <source>
        <dbReference type="ARBA" id="ARBA00006407"/>
    </source>
</evidence>
<evidence type="ECO:0007829" key="5">
    <source>
        <dbReference type="PeptideAtlas" id="A0A8V0ZJK3"/>
    </source>
</evidence>
<keyword evidence="5" id="KW-1267">Proteomics identification</keyword>
<dbReference type="GO" id="GO:0034551">
    <property type="term" value="P:mitochondrial respiratory chain complex III assembly"/>
    <property type="evidence" value="ECO:0000318"/>
    <property type="project" value="GO_Central"/>
</dbReference>
<keyword evidence="4" id="KW-1185">Reference proteome</keyword>
<accession>A0A8V0ZJK3</accession>
<reference evidence="3" key="3">
    <citation type="submission" date="2025-09" db="UniProtKB">
        <authorList>
            <consortium name="Ensembl"/>
        </authorList>
    </citation>
    <scope>IDENTIFICATION</scope>
    <source>
        <strain evidence="3">broiler</strain>
    </source>
</reference>
<dbReference type="GO" id="GO:0005739">
    <property type="term" value="C:mitochondrion"/>
    <property type="evidence" value="ECO:0000318"/>
    <property type="project" value="GO_Central"/>
</dbReference>
<dbReference type="Pfam" id="PF03981">
    <property type="entry name" value="Ubiq_cyt_C_chap"/>
    <property type="match status" value="1"/>
</dbReference>